<proteinExistence type="predicted"/>
<keyword evidence="3" id="KW-1185">Reference proteome</keyword>
<accession>A0ABS9SMA3</accession>
<evidence type="ECO:0000313" key="3">
    <source>
        <dbReference type="Proteomes" id="UP001202248"/>
    </source>
</evidence>
<dbReference type="Proteomes" id="UP001202248">
    <property type="component" value="Unassembled WGS sequence"/>
</dbReference>
<evidence type="ECO:0000313" key="2">
    <source>
        <dbReference type="EMBL" id="MCH5599499.1"/>
    </source>
</evidence>
<protein>
    <submittedName>
        <fullName evidence="2">Uncharacterized protein</fullName>
    </submittedName>
</protein>
<organism evidence="2 3">
    <name type="scientific">Niabella ginsengisoli</name>
    <dbReference type="NCBI Taxonomy" id="522298"/>
    <lineage>
        <taxon>Bacteria</taxon>
        <taxon>Pseudomonadati</taxon>
        <taxon>Bacteroidota</taxon>
        <taxon>Chitinophagia</taxon>
        <taxon>Chitinophagales</taxon>
        <taxon>Chitinophagaceae</taxon>
        <taxon>Niabella</taxon>
    </lineage>
</organism>
<gene>
    <name evidence="2" type="ORF">MKP09_17110</name>
</gene>
<dbReference type="PROSITE" id="PS51257">
    <property type="entry name" value="PROKAR_LIPOPROTEIN"/>
    <property type="match status" value="1"/>
</dbReference>
<feature type="region of interest" description="Disordered" evidence="1">
    <location>
        <begin position="304"/>
        <end position="342"/>
    </location>
</feature>
<feature type="compositionally biased region" description="Gly residues" evidence="1">
    <location>
        <begin position="323"/>
        <end position="335"/>
    </location>
</feature>
<sequence>MRKRFLLLLPVLLIGIIAFVVSCVRNQDAYWDSSDLKAQRPLTVADAQSWFEKEYSDDITVVRSVQNGNSTRMVSYAESVFAGTPDWATARVFRKNSNSLIVTLDYLDPKTNYRGFRDIIIVRNHKTKSFNAFVQLQLFDTAYLNNQKRIKGERANIREYSDPATFTGKVYKYSINNEFIRGAIYKNGKMVARVFPKNKISSFFNSPGSSTVKKSYVPYNGVANLGRAPGAKVSKAVALHSRSVTPSYEEAPVRMSYGGGDDTDTDEYDTHDPDSNMETVVVTAVDSGTESDTGDCDPLWGDTCDGSGGDEGGDPYPTEPCNCGGGGGGGSGNVGSGEAVPPTEVPTFILSRVDQKTYPRLTQMVKK</sequence>
<dbReference type="EMBL" id="JAKWBL010000004">
    <property type="protein sequence ID" value="MCH5599499.1"/>
    <property type="molecule type" value="Genomic_DNA"/>
</dbReference>
<reference evidence="2 3" key="1">
    <citation type="submission" date="2022-02" db="EMBL/GenBank/DDBJ databases">
        <authorList>
            <person name="Min J."/>
        </authorList>
    </citation>
    <scope>NUCLEOTIDE SEQUENCE [LARGE SCALE GENOMIC DNA]</scope>
    <source>
        <strain evidence="2 3">GR10-1</strain>
    </source>
</reference>
<name>A0ABS9SMA3_9BACT</name>
<evidence type="ECO:0000256" key="1">
    <source>
        <dbReference type="SAM" id="MobiDB-lite"/>
    </source>
</evidence>
<dbReference type="RefSeq" id="WP_240831544.1">
    <property type="nucleotide sequence ID" value="NZ_JAKWBL010000004.1"/>
</dbReference>
<comment type="caution">
    <text evidence="2">The sequence shown here is derived from an EMBL/GenBank/DDBJ whole genome shotgun (WGS) entry which is preliminary data.</text>
</comment>